<accession>A0A5N6TTR8</accession>
<dbReference type="EMBL" id="ML742113">
    <property type="protein sequence ID" value="KAE8149758.1"/>
    <property type="molecule type" value="Genomic_DNA"/>
</dbReference>
<keyword evidence="2" id="KW-1185">Reference proteome</keyword>
<dbReference type="Gene3D" id="3.40.50.150">
    <property type="entry name" value="Vaccinia Virus protein VP39"/>
    <property type="match status" value="1"/>
</dbReference>
<dbReference type="Proteomes" id="UP000325780">
    <property type="component" value="Unassembled WGS sequence"/>
</dbReference>
<evidence type="ECO:0000313" key="2">
    <source>
        <dbReference type="Proteomes" id="UP000325780"/>
    </source>
</evidence>
<reference evidence="1 2" key="1">
    <citation type="submission" date="2019-04" db="EMBL/GenBank/DDBJ databases">
        <title>Friends and foes A comparative genomics study of 23 Aspergillus species from section Flavi.</title>
        <authorList>
            <consortium name="DOE Joint Genome Institute"/>
            <person name="Kjaerbolling I."/>
            <person name="Vesth T."/>
            <person name="Frisvad J.C."/>
            <person name="Nybo J.L."/>
            <person name="Theobald S."/>
            <person name="Kildgaard S."/>
            <person name="Isbrandt T."/>
            <person name="Kuo A."/>
            <person name="Sato A."/>
            <person name="Lyhne E.K."/>
            <person name="Kogle M.E."/>
            <person name="Wiebenga A."/>
            <person name="Kun R.S."/>
            <person name="Lubbers R.J."/>
            <person name="Makela M.R."/>
            <person name="Barry K."/>
            <person name="Chovatia M."/>
            <person name="Clum A."/>
            <person name="Daum C."/>
            <person name="Haridas S."/>
            <person name="He G."/>
            <person name="LaButti K."/>
            <person name="Lipzen A."/>
            <person name="Mondo S."/>
            <person name="Riley R."/>
            <person name="Salamov A."/>
            <person name="Simmons B.A."/>
            <person name="Magnuson J.K."/>
            <person name="Henrissat B."/>
            <person name="Mortensen U.H."/>
            <person name="Larsen T.O."/>
            <person name="Devries R.P."/>
            <person name="Grigoriev I.V."/>
            <person name="Machida M."/>
            <person name="Baker S.E."/>
            <person name="Andersen M.R."/>
        </authorList>
    </citation>
    <scope>NUCLEOTIDE SEQUENCE [LARGE SCALE GENOMIC DNA]</scope>
    <source>
        <strain evidence="1 2">IBT 18842</strain>
    </source>
</reference>
<evidence type="ECO:0008006" key="3">
    <source>
        <dbReference type="Google" id="ProtNLM"/>
    </source>
</evidence>
<evidence type="ECO:0000313" key="1">
    <source>
        <dbReference type="EMBL" id="KAE8149758.1"/>
    </source>
</evidence>
<dbReference type="SUPFAM" id="SSF53335">
    <property type="entry name" value="S-adenosyl-L-methionine-dependent methyltransferases"/>
    <property type="match status" value="1"/>
</dbReference>
<dbReference type="InterPro" id="IPR029063">
    <property type="entry name" value="SAM-dependent_MTases_sf"/>
</dbReference>
<gene>
    <name evidence="1" type="ORF">BDV25DRAFT_140470</name>
</gene>
<dbReference type="AlphaFoldDB" id="A0A5N6TTR8"/>
<organism evidence="1 2">
    <name type="scientific">Aspergillus avenaceus</name>
    <dbReference type="NCBI Taxonomy" id="36643"/>
    <lineage>
        <taxon>Eukaryota</taxon>
        <taxon>Fungi</taxon>
        <taxon>Dikarya</taxon>
        <taxon>Ascomycota</taxon>
        <taxon>Pezizomycotina</taxon>
        <taxon>Eurotiomycetes</taxon>
        <taxon>Eurotiomycetidae</taxon>
        <taxon>Eurotiales</taxon>
        <taxon>Aspergillaceae</taxon>
        <taxon>Aspergillus</taxon>
        <taxon>Aspergillus subgen. Circumdati</taxon>
    </lineage>
</organism>
<name>A0A5N6TTR8_ASPAV</name>
<dbReference type="OrthoDB" id="417697at2759"/>
<proteinExistence type="predicted"/>
<dbReference type="CDD" id="cd02440">
    <property type="entry name" value="AdoMet_MTases"/>
    <property type="match status" value="1"/>
</dbReference>
<protein>
    <recommendedName>
        <fullName evidence="3">Methyltransferase type 11 domain-containing protein</fullName>
    </recommendedName>
</protein>
<sequence length="237" mass="26944">MATPFSFLSGSRPGVDTCNFQIHPSIRFKGHAIANVTGTRLEVETRRSSEKSPRRKRRLNTADKLPKDLIGKYDLVYVRLLPPLAEKVKARVVGNLYRLLRPGGYIQWDELDGENMRVRRDDPGAQTPAMDKICEGFAGSRGSDEAVEVPRLLAGRGFVSVEMESWGEKLDLESMARERWIVEAKGWVDDVDDGRIWKDAYQESLQGAALWVPRIVVVGKRPMRRCWGWLLGLVCFW</sequence>